<evidence type="ECO:0000313" key="3">
    <source>
        <dbReference type="Proteomes" id="UP000317940"/>
    </source>
</evidence>
<accession>A0A561UNG8</accession>
<name>A0A561UNG8_9ACTN</name>
<dbReference type="GO" id="GO:0046873">
    <property type="term" value="F:metal ion transmembrane transporter activity"/>
    <property type="evidence" value="ECO:0007669"/>
    <property type="project" value="InterPro"/>
</dbReference>
<keyword evidence="3" id="KW-1185">Reference proteome</keyword>
<dbReference type="EMBL" id="VIWT01000001">
    <property type="protein sequence ID" value="TWG00902.1"/>
    <property type="molecule type" value="Genomic_DNA"/>
</dbReference>
<dbReference type="Pfam" id="PF01544">
    <property type="entry name" value="CorA"/>
    <property type="match status" value="1"/>
</dbReference>
<gene>
    <name evidence="2" type="ORF">FHX73_114783</name>
</gene>
<comment type="caution">
    <text evidence="2">The sequence shown here is derived from an EMBL/GenBank/DDBJ whole genome shotgun (WGS) entry which is preliminary data.</text>
</comment>
<feature type="compositionally biased region" description="Low complexity" evidence="1">
    <location>
        <begin position="197"/>
        <end position="219"/>
    </location>
</feature>
<dbReference type="InterPro" id="IPR002523">
    <property type="entry name" value="MgTranspt_CorA/ZnTranspt_ZntB"/>
</dbReference>
<reference evidence="2 3" key="1">
    <citation type="submission" date="2019-06" db="EMBL/GenBank/DDBJ databases">
        <title>Sequencing the genomes of 1000 actinobacteria strains.</title>
        <authorList>
            <person name="Klenk H.-P."/>
        </authorList>
    </citation>
    <scope>NUCLEOTIDE SEQUENCE [LARGE SCALE GENOMIC DNA]</scope>
    <source>
        <strain evidence="2 3">DSM 44826</strain>
    </source>
</reference>
<dbReference type="OrthoDB" id="9803416at2"/>
<evidence type="ECO:0000313" key="2">
    <source>
        <dbReference type="EMBL" id="TWG00902.1"/>
    </source>
</evidence>
<dbReference type="RefSeq" id="WP_145906933.1">
    <property type="nucleotide sequence ID" value="NZ_BAAAMZ010000003.1"/>
</dbReference>
<proteinExistence type="predicted"/>
<feature type="region of interest" description="Disordered" evidence="1">
    <location>
        <begin position="189"/>
        <end position="219"/>
    </location>
</feature>
<dbReference type="Proteomes" id="UP000317940">
    <property type="component" value="Unassembled WGS sequence"/>
</dbReference>
<dbReference type="GO" id="GO:0016020">
    <property type="term" value="C:membrane"/>
    <property type="evidence" value="ECO:0007669"/>
    <property type="project" value="InterPro"/>
</dbReference>
<evidence type="ECO:0000256" key="1">
    <source>
        <dbReference type="SAM" id="MobiDB-lite"/>
    </source>
</evidence>
<protein>
    <submittedName>
        <fullName evidence="2">CorA-like Mg2+ transporter protein</fullName>
    </submittedName>
</protein>
<sequence>MITDSARYQDGRRLAAAGTPGTDGGFVWIGLADPGEAEFTQVGAVAGLPAGTVAQALRAPRAPGVTRLADALLVVLTTVQRDGAAMTTGQLVLLVGEGFVLTVRHGPPGPMRGLRARLEQQPRLLAHGPVAVLHAVCAATADEYLAALAERPGSRVLTAAARQVLGPLHELSTGLLPALREPTERLAAACAPPPAPAGATARPPAARPAGPRRGTPGSTAQRATAWAALAVPPVLLAGYALVDRQAAVPYGYPLGAGATALACGVLHRLFKRWGWL</sequence>
<dbReference type="SUPFAM" id="SSF143865">
    <property type="entry name" value="CorA soluble domain-like"/>
    <property type="match status" value="1"/>
</dbReference>
<dbReference type="Gene3D" id="3.30.460.20">
    <property type="entry name" value="CorA soluble domain-like"/>
    <property type="match status" value="1"/>
</dbReference>
<dbReference type="InterPro" id="IPR045861">
    <property type="entry name" value="CorA_cytoplasmic_dom"/>
</dbReference>
<organism evidence="2 3">
    <name type="scientific">Kitasatospora viridis</name>
    <dbReference type="NCBI Taxonomy" id="281105"/>
    <lineage>
        <taxon>Bacteria</taxon>
        <taxon>Bacillati</taxon>
        <taxon>Actinomycetota</taxon>
        <taxon>Actinomycetes</taxon>
        <taxon>Kitasatosporales</taxon>
        <taxon>Streptomycetaceae</taxon>
        <taxon>Kitasatospora</taxon>
    </lineage>
</organism>
<dbReference type="AlphaFoldDB" id="A0A561UNG8"/>